<dbReference type="CDD" id="cd02503">
    <property type="entry name" value="MobA"/>
    <property type="match status" value="1"/>
</dbReference>
<keyword evidence="1" id="KW-0547">Nucleotide-binding</keyword>
<dbReference type="Pfam" id="PF12804">
    <property type="entry name" value="NTP_transf_3"/>
    <property type="match status" value="1"/>
</dbReference>
<keyword evidence="6" id="KW-1185">Reference proteome</keyword>
<dbReference type="InterPro" id="IPR029044">
    <property type="entry name" value="Nucleotide-diphossugar_trans"/>
</dbReference>
<keyword evidence="1" id="KW-0342">GTP-binding</keyword>
<dbReference type="EMBL" id="WPCR01000011">
    <property type="protein sequence ID" value="NHM14779.1"/>
    <property type="molecule type" value="Genomic_DNA"/>
</dbReference>
<dbReference type="InterPro" id="IPR004435">
    <property type="entry name" value="MobB_dom"/>
</dbReference>
<dbReference type="SUPFAM" id="SSF52540">
    <property type="entry name" value="P-loop containing nucleoside triphosphate hydrolases"/>
    <property type="match status" value="1"/>
</dbReference>
<dbReference type="InterPro" id="IPR025877">
    <property type="entry name" value="MobA-like_NTP_Trfase"/>
</dbReference>
<dbReference type="RefSeq" id="WP_166340176.1">
    <property type="nucleotide sequence ID" value="NZ_WPCR01000011.1"/>
</dbReference>
<dbReference type="Gene3D" id="3.90.550.10">
    <property type="entry name" value="Spore Coat Polysaccharide Biosynthesis Protein SpsA, Chain A"/>
    <property type="match status" value="1"/>
</dbReference>
<evidence type="ECO:0000313" key="5">
    <source>
        <dbReference type="EMBL" id="NHM14779.1"/>
    </source>
</evidence>
<dbReference type="InterPro" id="IPR052539">
    <property type="entry name" value="MGD_biosynthesis_adapter"/>
</dbReference>
<keyword evidence="2" id="KW-0501">Molybdenum cofactor biosynthesis</keyword>
<dbReference type="PANTHER" id="PTHR40072:SF1">
    <property type="entry name" value="MOLYBDOPTERIN-GUANINE DINUCLEOTIDE BIOSYNTHESIS ADAPTER PROTEIN"/>
    <property type="match status" value="1"/>
</dbReference>
<comment type="caution">
    <text evidence="5">The sequence shown here is derived from an EMBL/GenBank/DDBJ whole genome shotgun (WGS) entry which is preliminary data.</text>
</comment>
<sequence length="439" mass="46973">MIQKPSPAVAVVGRHNSGKTTLVERVIAELTARGHDIGSVKHHGHKGFDIDYPGKDSYRHRAAGASETVIVSPDKMARVKTLEHDLECSQIVASMPNHDLVVVEGYRKSGLPTIEIMRQANAADARVAEVFAQAAEQGLPLGFDFVQQARAEQRGEAAALGAGLSAGGEADAAAAQQASDPHPDLVEKLPTQRTVALVTDIPRAQRAAKTYGLPCFDPDDIGAISDFLEAGYVRPRLSVVIQAGGESRRMGRSKATVPFGGRPLMAHMVERMLPVADELVITTNEPENLGFLAEEFPEADIRLVRDALPTRGALPGFLTGLSAASCPIVAMVACDMVNASSALSVAEAQKLIETGADAVVPVNMHGFEPFHGVYRRKECLAAVQSALDSGETKVQHFIRRVKMAPFTRDEVLEVEPRGGCFLNANTPDELATLERSLLA</sequence>
<evidence type="ECO:0000313" key="6">
    <source>
        <dbReference type="Proteomes" id="UP000636394"/>
    </source>
</evidence>
<dbReference type="Gene3D" id="3.40.50.300">
    <property type="entry name" value="P-loop containing nucleotide triphosphate hydrolases"/>
    <property type="match status" value="1"/>
</dbReference>
<protein>
    <submittedName>
        <fullName evidence="5">Molybdopterin-guanine dinucleotide biosynthesis protein B</fullName>
    </submittedName>
</protein>
<dbReference type="NCBIfam" id="TIGR00176">
    <property type="entry name" value="mobB"/>
    <property type="match status" value="1"/>
</dbReference>
<evidence type="ECO:0000259" key="4">
    <source>
        <dbReference type="Pfam" id="PF12804"/>
    </source>
</evidence>
<dbReference type="InterPro" id="IPR027417">
    <property type="entry name" value="P-loop_NTPase"/>
</dbReference>
<accession>A0ABX0IIY8</accession>
<gene>
    <name evidence="5" type="primary">mobB</name>
    <name evidence="5" type="ORF">GMI68_08420</name>
</gene>
<dbReference type="Proteomes" id="UP000636394">
    <property type="component" value="Unassembled WGS sequence"/>
</dbReference>
<organism evidence="5 6">
    <name type="scientific">Xiamenia xianingshaonis</name>
    <dbReference type="NCBI Taxonomy" id="2682776"/>
    <lineage>
        <taxon>Bacteria</taxon>
        <taxon>Bacillati</taxon>
        <taxon>Actinomycetota</taxon>
        <taxon>Coriobacteriia</taxon>
        <taxon>Eggerthellales</taxon>
        <taxon>Eggerthellaceae</taxon>
        <taxon>Xiamenia</taxon>
    </lineage>
</organism>
<dbReference type="InterPro" id="IPR013482">
    <property type="entry name" value="Molybde_CF_guanTrfase"/>
</dbReference>
<dbReference type="Pfam" id="PF03205">
    <property type="entry name" value="MobB"/>
    <property type="match status" value="1"/>
</dbReference>
<dbReference type="CDD" id="cd03116">
    <property type="entry name" value="MobB"/>
    <property type="match status" value="1"/>
</dbReference>
<evidence type="ECO:0000259" key="3">
    <source>
        <dbReference type="Pfam" id="PF03205"/>
    </source>
</evidence>
<dbReference type="PANTHER" id="PTHR40072">
    <property type="entry name" value="MOLYBDOPTERIN-GUANINE DINUCLEOTIDE BIOSYNTHESIS ADAPTER PROTEIN-RELATED"/>
    <property type="match status" value="1"/>
</dbReference>
<dbReference type="SUPFAM" id="SSF53448">
    <property type="entry name" value="Nucleotide-diphospho-sugar transferases"/>
    <property type="match status" value="1"/>
</dbReference>
<name>A0ABX0IIY8_9ACTN</name>
<evidence type="ECO:0000256" key="2">
    <source>
        <dbReference type="ARBA" id="ARBA00023150"/>
    </source>
</evidence>
<reference evidence="5 6" key="1">
    <citation type="submission" date="2019-11" db="EMBL/GenBank/DDBJ databases">
        <title>Eggerthellaceae novel genus isolated from the rectal contents of marmort.</title>
        <authorList>
            <person name="Zhang G."/>
        </authorList>
    </citation>
    <scope>NUCLEOTIDE SEQUENCE [LARGE SCALE GENOMIC DNA]</scope>
    <source>
        <strain evidence="6">zg-886</strain>
    </source>
</reference>
<evidence type="ECO:0000256" key="1">
    <source>
        <dbReference type="ARBA" id="ARBA00023134"/>
    </source>
</evidence>
<proteinExistence type="predicted"/>
<feature type="domain" description="MobA-like NTP transferase" evidence="4">
    <location>
        <begin position="239"/>
        <end position="400"/>
    </location>
</feature>
<feature type="domain" description="Molybdopterin-guanine dinucleotide biosynthesis protein B (MobB)" evidence="3">
    <location>
        <begin position="9"/>
        <end position="125"/>
    </location>
</feature>